<dbReference type="OrthoDB" id="5419315at2759"/>
<evidence type="ECO:0000256" key="1">
    <source>
        <dbReference type="ARBA" id="ARBA00004123"/>
    </source>
</evidence>
<comment type="subcellular location">
    <subcellularLocation>
        <location evidence="1">Nucleus</location>
    </subcellularLocation>
</comment>
<evidence type="ECO:0008006" key="6">
    <source>
        <dbReference type="Google" id="ProtNLM"/>
    </source>
</evidence>
<dbReference type="InParanoid" id="W4KC41"/>
<evidence type="ECO:0000313" key="4">
    <source>
        <dbReference type="EMBL" id="ETW83333.1"/>
    </source>
</evidence>
<gene>
    <name evidence="4" type="ORF">HETIRDRAFT_458718</name>
</gene>
<dbReference type="STRING" id="747525.W4KC41"/>
<proteinExistence type="predicted"/>
<dbReference type="HOGENOM" id="CLU_013536_0_0_1"/>
<dbReference type="Proteomes" id="UP000030671">
    <property type="component" value="Unassembled WGS sequence"/>
</dbReference>
<name>W4KC41_HETIT</name>
<reference evidence="4 5" key="1">
    <citation type="journal article" date="2012" name="New Phytol.">
        <title>Insight into trade-off between wood decay and parasitism from the genome of a fungal forest pathogen.</title>
        <authorList>
            <person name="Olson A."/>
            <person name="Aerts A."/>
            <person name="Asiegbu F."/>
            <person name="Belbahri L."/>
            <person name="Bouzid O."/>
            <person name="Broberg A."/>
            <person name="Canback B."/>
            <person name="Coutinho P.M."/>
            <person name="Cullen D."/>
            <person name="Dalman K."/>
            <person name="Deflorio G."/>
            <person name="van Diepen L.T."/>
            <person name="Dunand C."/>
            <person name="Duplessis S."/>
            <person name="Durling M."/>
            <person name="Gonthier P."/>
            <person name="Grimwood J."/>
            <person name="Fossdal C.G."/>
            <person name="Hansson D."/>
            <person name="Henrissat B."/>
            <person name="Hietala A."/>
            <person name="Himmelstrand K."/>
            <person name="Hoffmeister D."/>
            <person name="Hogberg N."/>
            <person name="James T.Y."/>
            <person name="Karlsson M."/>
            <person name="Kohler A."/>
            <person name="Kues U."/>
            <person name="Lee Y.H."/>
            <person name="Lin Y.C."/>
            <person name="Lind M."/>
            <person name="Lindquist E."/>
            <person name="Lombard V."/>
            <person name="Lucas S."/>
            <person name="Lunden K."/>
            <person name="Morin E."/>
            <person name="Murat C."/>
            <person name="Park J."/>
            <person name="Raffaello T."/>
            <person name="Rouze P."/>
            <person name="Salamov A."/>
            <person name="Schmutz J."/>
            <person name="Solheim H."/>
            <person name="Stahlberg J."/>
            <person name="Velez H."/>
            <person name="de Vries R.P."/>
            <person name="Wiebenga A."/>
            <person name="Woodward S."/>
            <person name="Yakovlev I."/>
            <person name="Garbelotto M."/>
            <person name="Martin F."/>
            <person name="Grigoriev I.V."/>
            <person name="Stenlid J."/>
        </authorList>
    </citation>
    <scope>NUCLEOTIDE SEQUENCE [LARGE SCALE GENOMIC DNA]</scope>
    <source>
        <strain evidence="4 5">TC 32-1</strain>
    </source>
</reference>
<evidence type="ECO:0000256" key="3">
    <source>
        <dbReference type="SAM" id="MobiDB-lite"/>
    </source>
</evidence>
<dbReference type="PANTHER" id="PTHR37534:SF20">
    <property type="entry name" value="PRO1A C6 ZINK-FINGER PROTEIN"/>
    <property type="match status" value="1"/>
</dbReference>
<evidence type="ECO:0000313" key="5">
    <source>
        <dbReference type="Proteomes" id="UP000030671"/>
    </source>
</evidence>
<dbReference type="RefSeq" id="XP_009545600.1">
    <property type="nucleotide sequence ID" value="XM_009547305.1"/>
</dbReference>
<dbReference type="GO" id="GO:0005634">
    <property type="term" value="C:nucleus"/>
    <property type="evidence" value="ECO:0007669"/>
    <property type="project" value="UniProtKB-SubCell"/>
</dbReference>
<dbReference type="Pfam" id="PF11951">
    <property type="entry name" value="Fungal_trans_2"/>
    <property type="match status" value="1"/>
</dbReference>
<dbReference type="InterPro" id="IPR021858">
    <property type="entry name" value="Fun_TF"/>
</dbReference>
<dbReference type="EMBL" id="KI925457">
    <property type="protein sequence ID" value="ETW83333.1"/>
    <property type="molecule type" value="Genomic_DNA"/>
</dbReference>
<keyword evidence="2" id="KW-0539">Nucleus</keyword>
<dbReference type="KEGG" id="hir:HETIRDRAFT_458718"/>
<accession>W4KC41</accession>
<feature type="compositionally biased region" description="Polar residues" evidence="3">
    <location>
        <begin position="46"/>
        <end position="68"/>
    </location>
</feature>
<dbReference type="GeneID" id="20676939"/>
<organism evidence="4 5">
    <name type="scientific">Heterobasidion irregulare (strain TC 32-1)</name>
    <dbReference type="NCBI Taxonomy" id="747525"/>
    <lineage>
        <taxon>Eukaryota</taxon>
        <taxon>Fungi</taxon>
        <taxon>Dikarya</taxon>
        <taxon>Basidiomycota</taxon>
        <taxon>Agaricomycotina</taxon>
        <taxon>Agaricomycetes</taxon>
        <taxon>Russulales</taxon>
        <taxon>Bondarzewiaceae</taxon>
        <taxon>Heterobasidion</taxon>
        <taxon>Heterobasidion annosum species complex</taxon>
    </lineage>
</organism>
<sequence length="754" mass="82072">MTARPSSSNSQSGSQSSPSDFTSSVETSPATIPIAVRASSADGASPRSQSAHTTPNILTLDLQRSTSTGRGGCWTCRLRRKARRCFTLSICPAVDADRRAPPSPQKCDEQREEEGSCHTCRRLQLRCLGWGPRRPDWMRDKDAVQNYKAEIKAHLLRLGLIRGQPRSNFISSSPSTPSAGPNALPFPTHMFQHQEGSTNEYAFRLDDSPMTLAFSSGVPSVPIPHDLGTAGSSSSAGFSGPSPAPEFYESSMFTFQSASASPSSSQGHQNLLQFDTFASAPERPSYEYDAHGQALPAVAGTDQNDNVRREHIAYYFNHVRGLQYLFSCKTATDAANASLEQEPQGALSNAICALSNLHYSSSQRRGSFDASPDQLPNDSLAQFFQSQAAIQLQSARQRVHYTEHDAMAALHLVSYSLSSTGGKMIRGATEWAGMLEVASEWLTQTNLHVDENPKLTLMKMSNQAAFAVKATTCMDIFMSVTLQQPPRLLALYRRLLGRGGGYWAPSGSHRGSVSSGDKTTERYDVRMDRLTGCSDGVMLAFAEISALAHWKVQEQRSGTLSIRDLVARGQAIERMMQQQLQAEAGTQVGFIEPNQAMVEVVSSTGMVSPMGLAPLHTGRSFASGTSHDLSRRLVDAIYQETAMLYLNTVLSGPNSNVPEIIRSTHLIVQLLSQLPAGDPDSALLLPLCLAGSMADAPAHRELIRSRLLQVGKDNANVRQIAAVVLAVWQRRDAGARMVDWRDVMLEQGLRLLLV</sequence>
<feature type="region of interest" description="Disordered" evidence="3">
    <location>
        <begin position="1"/>
        <end position="70"/>
    </location>
</feature>
<dbReference type="AlphaFoldDB" id="W4KC41"/>
<protein>
    <recommendedName>
        <fullName evidence="6">Zn(2)-C6 fungal-type domain-containing protein</fullName>
    </recommendedName>
</protein>
<keyword evidence="5" id="KW-1185">Reference proteome</keyword>
<dbReference type="PANTHER" id="PTHR37534">
    <property type="entry name" value="TRANSCRIPTIONAL ACTIVATOR PROTEIN UGA3"/>
    <property type="match status" value="1"/>
</dbReference>
<feature type="compositionally biased region" description="Low complexity" evidence="3">
    <location>
        <begin position="1"/>
        <end position="24"/>
    </location>
</feature>
<evidence type="ECO:0000256" key="2">
    <source>
        <dbReference type="ARBA" id="ARBA00023242"/>
    </source>
</evidence>
<dbReference type="eggNOG" id="ENOG502RX7Y">
    <property type="taxonomic scope" value="Eukaryota"/>
</dbReference>